<evidence type="ECO:0000313" key="2">
    <source>
        <dbReference type="Proteomes" id="UP000001169"/>
    </source>
</evidence>
<dbReference type="KEGG" id="hma:rrnAC2772"/>
<dbReference type="AlphaFoldDB" id="Q5UYX1"/>
<dbReference type="InterPro" id="IPR014746">
    <property type="entry name" value="Gln_synth/guanido_kin_cat_dom"/>
</dbReference>
<dbReference type="EnsemblBacteria" id="AAV47532">
    <property type="protein sequence ID" value="AAV47532"/>
    <property type="gene ID" value="rrnAC2772"/>
</dbReference>
<dbReference type="HOGENOM" id="CLU_029030_1_0_2"/>
<dbReference type="Pfam" id="PF04107">
    <property type="entry name" value="GCS2"/>
    <property type="match status" value="1"/>
</dbReference>
<protein>
    <recommendedName>
        <fullName evidence="3">Glutamate--cysteine ligase</fullName>
    </recommendedName>
</protein>
<dbReference type="InterPro" id="IPR006336">
    <property type="entry name" value="GCS2"/>
</dbReference>
<evidence type="ECO:0000313" key="1">
    <source>
        <dbReference type="EMBL" id="AAV47532.1"/>
    </source>
</evidence>
<dbReference type="PaxDb" id="272569-rrnAC2772"/>
<reference evidence="1 2" key="1">
    <citation type="journal article" date="2004" name="Genome Res.">
        <title>Genome sequence of Haloarcula marismortui: a halophilic archaeon from the Dead Sea.</title>
        <authorList>
            <person name="Baliga N.S."/>
            <person name="Bonneau R."/>
            <person name="Facciotti M.T."/>
            <person name="Pan M."/>
            <person name="Glusman G."/>
            <person name="Deutsch E.W."/>
            <person name="Shannon P."/>
            <person name="Chiu Y."/>
            <person name="Weng R.S."/>
            <person name="Gan R.R."/>
            <person name="Hung P."/>
            <person name="Date S.V."/>
            <person name="Marcotte E."/>
            <person name="Hood L."/>
            <person name="Ng W.V."/>
        </authorList>
    </citation>
    <scope>NUCLEOTIDE SEQUENCE [LARGE SCALE GENOMIC DNA]</scope>
    <source>
        <strain evidence="2">ATCC 43049 / DSM 3752 / JCM 8966 / VKM B-1809</strain>
    </source>
</reference>
<dbReference type="EMBL" id="AY596297">
    <property type="protein sequence ID" value="AAV47532.1"/>
    <property type="molecule type" value="Genomic_DNA"/>
</dbReference>
<dbReference type="SUPFAM" id="SSF55931">
    <property type="entry name" value="Glutamine synthetase/guanido kinase"/>
    <property type="match status" value="1"/>
</dbReference>
<dbReference type="PATRIC" id="fig|272569.17.peg.3347"/>
<dbReference type="eggNOG" id="arCOG04732">
    <property type="taxonomic scope" value="Archaea"/>
</dbReference>
<keyword evidence="2" id="KW-1185">Reference proteome</keyword>
<dbReference type="GO" id="GO:0016879">
    <property type="term" value="F:ligase activity, forming carbon-nitrogen bonds"/>
    <property type="evidence" value="ECO:0007669"/>
    <property type="project" value="TreeGrafter"/>
</dbReference>
<organism evidence="1 2">
    <name type="scientific">Haloarcula marismortui (strain ATCC 43049 / DSM 3752 / JCM 8966 / VKM B-1809)</name>
    <name type="common">Halobacterium marismortui</name>
    <dbReference type="NCBI Taxonomy" id="272569"/>
    <lineage>
        <taxon>Archaea</taxon>
        <taxon>Methanobacteriati</taxon>
        <taxon>Methanobacteriota</taxon>
        <taxon>Stenosarchaea group</taxon>
        <taxon>Halobacteria</taxon>
        <taxon>Halobacteriales</taxon>
        <taxon>Haloarculaceae</taxon>
        <taxon>Haloarcula</taxon>
    </lineage>
</organism>
<evidence type="ECO:0008006" key="3">
    <source>
        <dbReference type="Google" id="ProtNLM"/>
    </source>
</evidence>
<dbReference type="STRING" id="272569.rrnAC2772"/>
<dbReference type="PIRSF" id="PIRSF012666">
    <property type="entry name" value="UCP012666"/>
    <property type="match status" value="1"/>
</dbReference>
<proteinExistence type="predicted"/>
<dbReference type="PANTHER" id="PTHR36510:SF3">
    <property type="entry name" value="CONSERVED PROTEIN"/>
    <property type="match status" value="1"/>
</dbReference>
<dbReference type="Gene3D" id="3.30.590.20">
    <property type="match status" value="1"/>
</dbReference>
<dbReference type="InterPro" id="IPR016602">
    <property type="entry name" value="UCP012666"/>
</dbReference>
<name>Q5UYX1_HALMA</name>
<dbReference type="Proteomes" id="UP000001169">
    <property type="component" value="Chromosome I"/>
</dbReference>
<sequence>MSATCCDGVATALSLSPPVWGMLNTHGCKPGDMSASELADRVAEVLATDSEAFNERAREEAQALKSAVRDGTFDNTEAIVGMELELYAVDEQTDALQRVPRQLLELIGFEKELGLHNAEMQTSPQPLNTHGLAAQRNELKASLMPAQQRVRNEGIRLVSDGMWTVPPAGETAETYLCDCVEQSGVRIGTNMSDSVRYHTMANTDYPSAFEIDAPHVSLQAETVMPESLITSIQPHYQIPHAPDLPEYFSYALRIAAPLLALGVNSPFFPPDLYDDAPDPEIVAGANMENRIGVFESVLNPPDGDSTPPKVCFPPDFDTVEDAIDDIVADDTIVPVDLPSGTRFDDDFVHLRHKHGSYWRWVRPVFEGATRSAANARIEFRPLAAQPTVDDAIGFAAVFAGLMESLPRLEHPIQSLDWETAKQNFYTAARNGLRAKIEWITADGATTTSTEEIYGELFEHAREGLEQRGLSAEEAHGYIRPLRERVDRRLTPARWKHDYVRRRVEENVPLAEAIWGMQATYIRHQEGNLLEGSFVDWFE</sequence>
<dbReference type="InterPro" id="IPR050141">
    <property type="entry name" value="GCL_type2/YbdK_subfam"/>
</dbReference>
<gene>
    <name evidence="1" type="ordered locus">rrnAC2772</name>
</gene>
<dbReference type="PANTHER" id="PTHR36510">
    <property type="entry name" value="GLUTAMATE--CYSTEINE LIGASE 2-RELATED"/>
    <property type="match status" value="1"/>
</dbReference>
<accession>Q5UYX1</accession>